<keyword evidence="1" id="KW-0472">Membrane</keyword>
<feature type="transmembrane region" description="Helical" evidence="1">
    <location>
        <begin position="58"/>
        <end position="80"/>
    </location>
</feature>
<keyword evidence="1" id="KW-1133">Transmembrane helix</keyword>
<proteinExistence type="predicted"/>
<keyword evidence="1" id="KW-0812">Transmembrane</keyword>
<evidence type="ECO:0000256" key="1">
    <source>
        <dbReference type="SAM" id="Phobius"/>
    </source>
</evidence>
<protein>
    <recommendedName>
        <fullName evidence="4">Tetraspanin/Peripherin</fullName>
    </recommendedName>
</protein>
<dbReference type="Proteomes" id="UP000320762">
    <property type="component" value="Unassembled WGS sequence"/>
</dbReference>
<dbReference type="EMBL" id="VDMD01000012">
    <property type="protein sequence ID" value="TRM62560.1"/>
    <property type="molecule type" value="Genomic_DNA"/>
</dbReference>
<feature type="transmembrane region" description="Helical" evidence="1">
    <location>
        <begin position="92"/>
        <end position="112"/>
    </location>
</feature>
<gene>
    <name evidence="2" type="ORF">BD626DRAFT_569711</name>
</gene>
<evidence type="ECO:0000313" key="2">
    <source>
        <dbReference type="EMBL" id="TRM62560.1"/>
    </source>
</evidence>
<feature type="transmembrane region" description="Helical" evidence="1">
    <location>
        <begin position="148"/>
        <end position="169"/>
    </location>
</feature>
<evidence type="ECO:0000313" key="3">
    <source>
        <dbReference type="Proteomes" id="UP000320762"/>
    </source>
</evidence>
<comment type="caution">
    <text evidence="2">The sequence shown here is derived from an EMBL/GenBank/DDBJ whole genome shotgun (WGS) entry which is preliminary data.</text>
</comment>
<dbReference type="OrthoDB" id="2935283at2759"/>
<name>A0A550CCL9_9AGAR</name>
<sequence>MAFLRTHSFLVCLPLKAGVWVLALVAAMCGGGGAAGSWLEVSMLKSHPIPVQDQVSLVFQAVVFSILVILSVFGLLCTLTKSLTAALIYSRLLVIHLIFTVLSLAFTMYSTFRPQDKDVVTACIDGSRDEFPIEFCQKGWSTVTVLPLALFTAVLFNQFYAIVIARSYVENLDITLASRFSRSLSPDFVKNDPALNNLAYGPRIV</sequence>
<accession>A0A550CCL9</accession>
<organism evidence="2 3">
    <name type="scientific">Schizophyllum amplum</name>
    <dbReference type="NCBI Taxonomy" id="97359"/>
    <lineage>
        <taxon>Eukaryota</taxon>
        <taxon>Fungi</taxon>
        <taxon>Dikarya</taxon>
        <taxon>Basidiomycota</taxon>
        <taxon>Agaricomycotina</taxon>
        <taxon>Agaricomycetes</taxon>
        <taxon>Agaricomycetidae</taxon>
        <taxon>Agaricales</taxon>
        <taxon>Schizophyllaceae</taxon>
        <taxon>Schizophyllum</taxon>
    </lineage>
</organism>
<dbReference type="AlphaFoldDB" id="A0A550CCL9"/>
<evidence type="ECO:0008006" key="4">
    <source>
        <dbReference type="Google" id="ProtNLM"/>
    </source>
</evidence>
<keyword evidence="3" id="KW-1185">Reference proteome</keyword>
<reference evidence="2 3" key="1">
    <citation type="journal article" date="2019" name="New Phytol.">
        <title>Comparative genomics reveals unique wood-decay strategies and fruiting body development in the Schizophyllaceae.</title>
        <authorList>
            <person name="Almasi E."/>
            <person name="Sahu N."/>
            <person name="Krizsan K."/>
            <person name="Balint B."/>
            <person name="Kovacs G.M."/>
            <person name="Kiss B."/>
            <person name="Cseklye J."/>
            <person name="Drula E."/>
            <person name="Henrissat B."/>
            <person name="Nagy I."/>
            <person name="Chovatia M."/>
            <person name="Adam C."/>
            <person name="LaButti K."/>
            <person name="Lipzen A."/>
            <person name="Riley R."/>
            <person name="Grigoriev I.V."/>
            <person name="Nagy L.G."/>
        </authorList>
    </citation>
    <scope>NUCLEOTIDE SEQUENCE [LARGE SCALE GENOMIC DNA]</scope>
    <source>
        <strain evidence="2 3">NL-1724</strain>
    </source>
</reference>